<name>A0A9D7FDE1_9RHOO</name>
<dbReference type="InterPro" id="IPR001387">
    <property type="entry name" value="Cro/C1-type_HTH"/>
</dbReference>
<dbReference type="SUPFAM" id="SSF47413">
    <property type="entry name" value="lambda repressor-like DNA-binding domains"/>
    <property type="match status" value="1"/>
</dbReference>
<gene>
    <name evidence="2" type="ORF">IPJ48_06525</name>
</gene>
<dbReference type="Pfam" id="PF13443">
    <property type="entry name" value="HTH_26"/>
    <property type="match status" value="1"/>
</dbReference>
<dbReference type="InterPro" id="IPR010982">
    <property type="entry name" value="Lambda_DNA-bd_dom_sf"/>
</dbReference>
<comment type="caution">
    <text evidence="2">The sequence shown here is derived from an EMBL/GenBank/DDBJ whole genome shotgun (WGS) entry which is preliminary data.</text>
</comment>
<reference evidence="2" key="1">
    <citation type="submission" date="2020-10" db="EMBL/GenBank/DDBJ databases">
        <title>Connecting structure to function with the recovery of over 1000 high-quality activated sludge metagenome-assembled genomes encoding full-length rRNA genes using long-read sequencing.</title>
        <authorList>
            <person name="Singleton C.M."/>
            <person name="Petriglieri F."/>
            <person name="Kristensen J.M."/>
            <person name="Kirkegaard R.H."/>
            <person name="Michaelsen T.Y."/>
            <person name="Andersen M.H."/>
            <person name="Karst S.M."/>
            <person name="Dueholm M.S."/>
            <person name="Nielsen P.H."/>
            <person name="Albertsen M."/>
        </authorList>
    </citation>
    <scope>NUCLEOTIDE SEQUENCE</scope>
    <source>
        <strain evidence="2">EsbW_18-Q3-R4-48_MAXAC.044</strain>
    </source>
</reference>
<sequence length="247" mass="27589">MSTTADLITHLKSELKAAGVTYAVVAGRLGMAESSVKRMFSKGGDMPVSRIDDICRTINLDFADLARRVADTQPLMLELTLAQEKAVVADRTLLVVAICVVSQMPAAEILATYEVSEAKLVRALTQLDRIGIIDLRPGNRYRLKVAKGFRWLPHGPVMAFFRKEVLHDYFAGGFNGESEMLMVVHGEIGRGLANSFRERLTRIGQDFSNQHLTDQKLPPEQRRPYTIVIGMRSWLMAALADMQRRKS</sequence>
<evidence type="ECO:0000259" key="1">
    <source>
        <dbReference type="Pfam" id="PF13443"/>
    </source>
</evidence>
<feature type="domain" description="HTH cro/C1-type" evidence="1">
    <location>
        <begin position="10"/>
        <end position="71"/>
    </location>
</feature>
<dbReference type="GO" id="GO:0003677">
    <property type="term" value="F:DNA binding"/>
    <property type="evidence" value="ECO:0007669"/>
    <property type="project" value="InterPro"/>
</dbReference>
<dbReference type="AlphaFoldDB" id="A0A9D7FDE1"/>
<organism evidence="2 3">
    <name type="scientific">Candidatus Propionivibrio dominans</name>
    <dbReference type="NCBI Taxonomy" id="2954373"/>
    <lineage>
        <taxon>Bacteria</taxon>
        <taxon>Pseudomonadati</taxon>
        <taxon>Pseudomonadota</taxon>
        <taxon>Betaproteobacteria</taxon>
        <taxon>Rhodocyclales</taxon>
        <taxon>Rhodocyclaceae</taxon>
        <taxon>Propionivibrio</taxon>
    </lineage>
</organism>
<evidence type="ECO:0000313" key="2">
    <source>
        <dbReference type="EMBL" id="MBK7422766.1"/>
    </source>
</evidence>
<accession>A0A9D7FDE1</accession>
<proteinExistence type="predicted"/>
<evidence type="ECO:0000313" key="3">
    <source>
        <dbReference type="Proteomes" id="UP000886602"/>
    </source>
</evidence>
<dbReference type="EMBL" id="JADJNC010000009">
    <property type="protein sequence ID" value="MBK7422766.1"/>
    <property type="molecule type" value="Genomic_DNA"/>
</dbReference>
<dbReference type="Proteomes" id="UP000886602">
    <property type="component" value="Unassembled WGS sequence"/>
</dbReference>
<protein>
    <submittedName>
        <fullName evidence="2">Helix-turn-helix transcriptional regulator</fullName>
    </submittedName>
</protein>